<evidence type="ECO:0000313" key="2">
    <source>
        <dbReference type="EMBL" id="GGB91956.1"/>
    </source>
</evidence>
<dbReference type="Pfam" id="PF00459">
    <property type="entry name" value="Inositol_P"/>
    <property type="match status" value="1"/>
</dbReference>
<sequence length="288" mass="31304">MALDLTTEKELIELIRDVARNEITPRFRRLHPDAVRTKAAFDDLVTEADLCSEQAIALGINRLLPDAVVIGEEAVAANPAVLDGLPGADLAVIIDPIDGTWNFANGLATHGVLIAVTERDETQFGLLYDPVLDDWILARRGGGTWYCNPGCEPVQLFVSAEKPLNAMVGFISTFSFAAAERAHVSNAILSFARAHTLRCACHEYRLLVRGNVDFYINASAKPWDHAAGALAVQEAGGCVGMMDGRDYAPTIRDGCVVAANSHQALEAIRQQFVSPDRRPVTEPNLREE</sequence>
<protein>
    <submittedName>
        <fullName evidence="2">Inositol monophosphatase</fullName>
    </submittedName>
</protein>
<gene>
    <name evidence="2" type="ORF">GCM10011352_17530</name>
</gene>
<dbReference type="Gene3D" id="3.40.190.80">
    <property type="match status" value="1"/>
</dbReference>
<evidence type="ECO:0000313" key="3">
    <source>
        <dbReference type="Proteomes" id="UP000629025"/>
    </source>
</evidence>
<accession>A0ABQ1KC63</accession>
<dbReference type="PANTHER" id="PTHR20854">
    <property type="entry name" value="INOSITOL MONOPHOSPHATASE"/>
    <property type="match status" value="1"/>
</dbReference>
<dbReference type="RefSeq" id="WP_188747363.1">
    <property type="nucleotide sequence ID" value="NZ_BMIJ01000003.1"/>
</dbReference>
<keyword evidence="3" id="KW-1185">Reference proteome</keyword>
<proteinExistence type="inferred from homology"/>
<dbReference type="SUPFAM" id="SSF56655">
    <property type="entry name" value="Carbohydrate phosphatase"/>
    <property type="match status" value="1"/>
</dbReference>
<organism evidence="2 3">
    <name type="scientific">Marinobacterium zhoushanense</name>
    <dbReference type="NCBI Taxonomy" id="1679163"/>
    <lineage>
        <taxon>Bacteria</taxon>
        <taxon>Pseudomonadati</taxon>
        <taxon>Pseudomonadota</taxon>
        <taxon>Gammaproteobacteria</taxon>
        <taxon>Oceanospirillales</taxon>
        <taxon>Oceanospirillaceae</taxon>
        <taxon>Marinobacterium</taxon>
    </lineage>
</organism>
<dbReference type="Gene3D" id="3.30.540.10">
    <property type="entry name" value="Fructose-1,6-Bisphosphatase, subunit A, domain 1"/>
    <property type="match status" value="1"/>
</dbReference>
<comment type="caution">
    <text evidence="2">The sequence shown here is derived from an EMBL/GenBank/DDBJ whole genome shotgun (WGS) entry which is preliminary data.</text>
</comment>
<reference evidence="3" key="1">
    <citation type="journal article" date="2019" name="Int. J. Syst. Evol. Microbiol.">
        <title>The Global Catalogue of Microorganisms (GCM) 10K type strain sequencing project: providing services to taxonomists for standard genome sequencing and annotation.</title>
        <authorList>
            <consortium name="The Broad Institute Genomics Platform"/>
            <consortium name="The Broad Institute Genome Sequencing Center for Infectious Disease"/>
            <person name="Wu L."/>
            <person name="Ma J."/>
        </authorList>
    </citation>
    <scope>NUCLEOTIDE SEQUENCE [LARGE SCALE GENOMIC DNA]</scope>
    <source>
        <strain evidence="3">CGMCC 1.15341</strain>
    </source>
</reference>
<evidence type="ECO:0000256" key="1">
    <source>
        <dbReference type="ARBA" id="ARBA00009759"/>
    </source>
</evidence>
<dbReference type="EMBL" id="BMIJ01000003">
    <property type="protein sequence ID" value="GGB91956.1"/>
    <property type="molecule type" value="Genomic_DNA"/>
</dbReference>
<dbReference type="PRINTS" id="PR00377">
    <property type="entry name" value="IMPHPHTASES"/>
</dbReference>
<dbReference type="InterPro" id="IPR000760">
    <property type="entry name" value="Inositol_monophosphatase-like"/>
</dbReference>
<dbReference type="Proteomes" id="UP000629025">
    <property type="component" value="Unassembled WGS sequence"/>
</dbReference>
<dbReference type="PANTHER" id="PTHR20854:SF4">
    <property type="entry name" value="INOSITOL-1-MONOPHOSPHATASE-RELATED"/>
    <property type="match status" value="1"/>
</dbReference>
<comment type="similarity">
    <text evidence="1">Belongs to the inositol monophosphatase superfamily.</text>
</comment>
<name>A0ABQ1KC63_9GAMM</name>